<keyword evidence="2" id="KW-0238">DNA-binding</keyword>
<comment type="caution">
    <text evidence="7">The sequence shown here is derived from an EMBL/GenBank/DDBJ whole genome shotgun (WGS) entry which is preliminary data.</text>
</comment>
<accession>A0A3L7AHM0</accession>
<dbReference type="GO" id="GO:0003677">
    <property type="term" value="F:DNA binding"/>
    <property type="evidence" value="ECO:0007669"/>
    <property type="project" value="UniProtKB-KW"/>
</dbReference>
<evidence type="ECO:0000256" key="1">
    <source>
        <dbReference type="ARBA" id="ARBA00023015"/>
    </source>
</evidence>
<evidence type="ECO:0000313" key="8">
    <source>
        <dbReference type="Proteomes" id="UP000269692"/>
    </source>
</evidence>
<organism evidence="7 8">
    <name type="scientific">Xanthobacter tagetidis</name>
    <dbReference type="NCBI Taxonomy" id="60216"/>
    <lineage>
        <taxon>Bacteria</taxon>
        <taxon>Pseudomonadati</taxon>
        <taxon>Pseudomonadota</taxon>
        <taxon>Alphaproteobacteria</taxon>
        <taxon>Hyphomicrobiales</taxon>
        <taxon>Xanthobacteraceae</taxon>
        <taxon>Xanthobacter</taxon>
    </lineage>
</organism>
<dbReference type="EMBL" id="RCTF01000004">
    <property type="protein sequence ID" value="RLP79983.1"/>
    <property type="molecule type" value="Genomic_DNA"/>
</dbReference>
<dbReference type="AlphaFoldDB" id="A0A3L7AHM0"/>
<dbReference type="InterPro" id="IPR014757">
    <property type="entry name" value="Tscrpt_reg_IclR_C"/>
</dbReference>
<sequence>MAQRRAARKTDELQAGPLEAEAAEAPAPRLDERDNGSAMLRALDLLSEVARSETALSVPDLCARLPLPKPTVHRLCQKLEAENYLMREPDGRRFAIGPRFLRMGFDMLRNTVSSERRSILEALVEVAGETCNFVTRAGSQAIYLDRVEASWPLRMHLEVGSRVPMHCTASGKLFLATMRPSQRRRIIETLHLKAHTPNTLTSVPALEAELERITAEGYSMDAQEFLEGLVAIAVPVKDARGGVVAAVACHGPLPRFTLDKALTLVPHLKDAARKLGRTLPE</sequence>
<evidence type="ECO:0000256" key="2">
    <source>
        <dbReference type="ARBA" id="ARBA00023125"/>
    </source>
</evidence>
<dbReference type="GO" id="GO:0003700">
    <property type="term" value="F:DNA-binding transcription factor activity"/>
    <property type="evidence" value="ECO:0007669"/>
    <property type="project" value="TreeGrafter"/>
</dbReference>
<feature type="region of interest" description="Disordered" evidence="4">
    <location>
        <begin position="1"/>
        <end position="34"/>
    </location>
</feature>
<dbReference type="PANTHER" id="PTHR30136:SF35">
    <property type="entry name" value="HTH-TYPE TRANSCRIPTIONAL REGULATOR RV1719"/>
    <property type="match status" value="1"/>
</dbReference>
<feature type="domain" description="HTH iclR-type" evidence="5">
    <location>
        <begin position="36"/>
        <end position="98"/>
    </location>
</feature>
<evidence type="ECO:0000259" key="6">
    <source>
        <dbReference type="PROSITE" id="PS51078"/>
    </source>
</evidence>
<gene>
    <name evidence="7" type="ORF">D9R14_06385</name>
</gene>
<dbReference type="InterPro" id="IPR029016">
    <property type="entry name" value="GAF-like_dom_sf"/>
</dbReference>
<dbReference type="PROSITE" id="PS51078">
    <property type="entry name" value="ICLR_ED"/>
    <property type="match status" value="1"/>
</dbReference>
<keyword evidence="3" id="KW-0804">Transcription</keyword>
<dbReference type="Pfam" id="PF01614">
    <property type="entry name" value="IclR_C"/>
    <property type="match status" value="1"/>
</dbReference>
<evidence type="ECO:0000256" key="3">
    <source>
        <dbReference type="ARBA" id="ARBA00023163"/>
    </source>
</evidence>
<dbReference type="Gene3D" id="3.30.450.40">
    <property type="match status" value="1"/>
</dbReference>
<name>A0A3L7AHM0_9HYPH</name>
<reference evidence="7 8" key="1">
    <citation type="submission" date="2018-10" db="EMBL/GenBank/DDBJ databases">
        <title>Xanthobacter tagetidis genome sequencing and assembly.</title>
        <authorList>
            <person name="Maclea K.S."/>
            <person name="Goen A.E."/>
            <person name="Fatima S.A."/>
        </authorList>
    </citation>
    <scope>NUCLEOTIDE SEQUENCE [LARGE SCALE GENOMIC DNA]</scope>
    <source>
        <strain evidence="7 8">ATCC 700314</strain>
    </source>
</reference>
<dbReference type="SUPFAM" id="SSF55781">
    <property type="entry name" value="GAF domain-like"/>
    <property type="match status" value="1"/>
</dbReference>
<dbReference type="Proteomes" id="UP000269692">
    <property type="component" value="Unassembled WGS sequence"/>
</dbReference>
<dbReference type="PANTHER" id="PTHR30136">
    <property type="entry name" value="HELIX-TURN-HELIX TRANSCRIPTIONAL REGULATOR, ICLR FAMILY"/>
    <property type="match status" value="1"/>
</dbReference>
<dbReference type="RefSeq" id="WP_121622487.1">
    <property type="nucleotide sequence ID" value="NZ_JACIIW010000002.1"/>
</dbReference>
<protein>
    <submittedName>
        <fullName evidence="7">IclR family transcriptional regulator</fullName>
    </submittedName>
</protein>
<evidence type="ECO:0000259" key="5">
    <source>
        <dbReference type="PROSITE" id="PS51077"/>
    </source>
</evidence>
<dbReference type="InterPro" id="IPR036388">
    <property type="entry name" value="WH-like_DNA-bd_sf"/>
</dbReference>
<dbReference type="OrthoDB" id="8438735at2"/>
<dbReference type="InterPro" id="IPR036390">
    <property type="entry name" value="WH_DNA-bd_sf"/>
</dbReference>
<evidence type="ECO:0000313" key="7">
    <source>
        <dbReference type="EMBL" id="RLP79983.1"/>
    </source>
</evidence>
<dbReference type="SUPFAM" id="SSF46785">
    <property type="entry name" value="Winged helix' DNA-binding domain"/>
    <property type="match status" value="1"/>
</dbReference>
<proteinExistence type="predicted"/>
<dbReference type="Pfam" id="PF09339">
    <property type="entry name" value="HTH_IclR"/>
    <property type="match status" value="1"/>
</dbReference>
<dbReference type="Gene3D" id="1.10.10.10">
    <property type="entry name" value="Winged helix-like DNA-binding domain superfamily/Winged helix DNA-binding domain"/>
    <property type="match status" value="1"/>
</dbReference>
<dbReference type="SMART" id="SM00346">
    <property type="entry name" value="HTH_ICLR"/>
    <property type="match status" value="1"/>
</dbReference>
<dbReference type="PROSITE" id="PS51077">
    <property type="entry name" value="HTH_ICLR"/>
    <property type="match status" value="1"/>
</dbReference>
<feature type="compositionally biased region" description="Low complexity" evidence="4">
    <location>
        <begin position="13"/>
        <end position="28"/>
    </location>
</feature>
<evidence type="ECO:0000256" key="4">
    <source>
        <dbReference type="SAM" id="MobiDB-lite"/>
    </source>
</evidence>
<keyword evidence="1" id="KW-0805">Transcription regulation</keyword>
<keyword evidence="8" id="KW-1185">Reference proteome</keyword>
<dbReference type="GO" id="GO:0045892">
    <property type="term" value="P:negative regulation of DNA-templated transcription"/>
    <property type="evidence" value="ECO:0007669"/>
    <property type="project" value="TreeGrafter"/>
</dbReference>
<feature type="domain" description="IclR-ED" evidence="6">
    <location>
        <begin position="99"/>
        <end position="281"/>
    </location>
</feature>
<dbReference type="InterPro" id="IPR005471">
    <property type="entry name" value="Tscrpt_reg_IclR_N"/>
</dbReference>
<dbReference type="InterPro" id="IPR050707">
    <property type="entry name" value="HTH_MetabolicPath_Reg"/>
</dbReference>